<comment type="caution">
    <text evidence="5">The sequence shown here is derived from an EMBL/GenBank/DDBJ whole genome shotgun (WGS) entry which is preliminary data.</text>
</comment>
<dbReference type="InterPro" id="IPR006143">
    <property type="entry name" value="RND_pump_MFP"/>
</dbReference>
<proteinExistence type="inferred from homology"/>
<dbReference type="EMBL" id="VBAM01000276">
    <property type="protein sequence ID" value="TMJ10796.1"/>
    <property type="molecule type" value="Genomic_DNA"/>
</dbReference>
<dbReference type="GO" id="GO:0046677">
    <property type="term" value="P:response to antibiotic"/>
    <property type="evidence" value="ECO:0007669"/>
    <property type="project" value="TreeGrafter"/>
</dbReference>
<dbReference type="InterPro" id="IPR058627">
    <property type="entry name" value="MdtA-like_C"/>
</dbReference>
<dbReference type="GO" id="GO:0005886">
    <property type="term" value="C:plasma membrane"/>
    <property type="evidence" value="ECO:0007669"/>
    <property type="project" value="TreeGrafter"/>
</dbReference>
<dbReference type="PANTHER" id="PTHR30158">
    <property type="entry name" value="ACRA/E-RELATED COMPONENT OF DRUG EFFLUX TRANSPORTER"/>
    <property type="match status" value="1"/>
</dbReference>
<dbReference type="Pfam" id="PF25944">
    <property type="entry name" value="Beta-barrel_RND"/>
    <property type="match status" value="1"/>
</dbReference>
<dbReference type="InterPro" id="IPR058626">
    <property type="entry name" value="MdtA-like_b-barrel"/>
</dbReference>
<organism evidence="5 6">
    <name type="scientific">Candidatus Segetimicrobium genomatis</name>
    <dbReference type="NCBI Taxonomy" id="2569760"/>
    <lineage>
        <taxon>Bacteria</taxon>
        <taxon>Bacillati</taxon>
        <taxon>Candidatus Sysuimicrobiota</taxon>
        <taxon>Candidatus Sysuimicrobiia</taxon>
        <taxon>Candidatus Sysuimicrobiales</taxon>
        <taxon>Candidatus Segetimicrobiaceae</taxon>
        <taxon>Candidatus Segetimicrobium</taxon>
    </lineage>
</organism>
<feature type="domain" description="Multidrug resistance protein MdtA-like C-terminal permuted SH3" evidence="4">
    <location>
        <begin position="62"/>
        <end position="123"/>
    </location>
</feature>
<evidence type="ECO:0000256" key="1">
    <source>
        <dbReference type="ARBA" id="ARBA00004196"/>
    </source>
</evidence>
<dbReference type="AlphaFoldDB" id="A0A537LS39"/>
<dbReference type="SUPFAM" id="SSF111369">
    <property type="entry name" value="HlyD-like secretion proteins"/>
    <property type="match status" value="1"/>
</dbReference>
<evidence type="ECO:0000313" key="6">
    <source>
        <dbReference type="Proteomes" id="UP000320393"/>
    </source>
</evidence>
<evidence type="ECO:0000256" key="2">
    <source>
        <dbReference type="ARBA" id="ARBA00009477"/>
    </source>
</evidence>
<dbReference type="GO" id="GO:0022857">
    <property type="term" value="F:transmembrane transporter activity"/>
    <property type="evidence" value="ECO:0007669"/>
    <property type="project" value="InterPro"/>
</dbReference>
<dbReference type="Gene3D" id="2.40.30.170">
    <property type="match status" value="1"/>
</dbReference>
<feature type="non-terminal residue" evidence="5">
    <location>
        <position position="1"/>
    </location>
</feature>
<dbReference type="NCBIfam" id="TIGR01730">
    <property type="entry name" value="RND_mfp"/>
    <property type="match status" value="1"/>
</dbReference>
<dbReference type="Proteomes" id="UP000320393">
    <property type="component" value="Unassembled WGS sequence"/>
</dbReference>
<reference evidence="5 6" key="1">
    <citation type="journal article" date="2019" name="Nat. Microbiol.">
        <title>Mediterranean grassland soil C-N compound turnover is dependent on rainfall and depth, and is mediated by genomically divergent microorganisms.</title>
        <authorList>
            <person name="Diamond S."/>
            <person name="Andeer P.F."/>
            <person name="Li Z."/>
            <person name="Crits-Christoph A."/>
            <person name="Burstein D."/>
            <person name="Anantharaman K."/>
            <person name="Lane K.R."/>
            <person name="Thomas B.C."/>
            <person name="Pan C."/>
            <person name="Northen T.R."/>
            <person name="Banfield J.F."/>
        </authorList>
    </citation>
    <scope>NUCLEOTIDE SEQUENCE [LARGE SCALE GENOMIC DNA]</scope>
    <source>
        <strain evidence="5">NP_5</strain>
    </source>
</reference>
<dbReference type="Gene3D" id="2.40.420.20">
    <property type="match status" value="1"/>
</dbReference>
<accession>A0A537LS39</accession>
<protein>
    <submittedName>
        <fullName evidence="5">Efflux RND transporter periplasmic adaptor subunit</fullName>
    </submittedName>
</protein>
<comment type="subcellular location">
    <subcellularLocation>
        <location evidence="1">Cell envelope</location>
    </subcellularLocation>
</comment>
<sequence>SFQLVLADGSNYPHTGTFRTLNRAVDPQTGTILVQALFRNPERLLRPGMYAQVRAMLEDRPNTVLVPQAAVQEVQGAKMVFVVGPDDSVSLRTITDGGTYGPFFIVLSGLQAGERVIVQGVQKVRPGMRVTPTLAPAPALPAAGQTG</sequence>
<evidence type="ECO:0000259" key="3">
    <source>
        <dbReference type="Pfam" id="PF25944"/>
    </source>
</evidence>
<gene>
    <name evidence="5" type="ORF">E6H02_07615</name>
</gene>
<name>A0A537LS39_9BACT</name>
<dbReference type="GO" id="GO:0030313">
    <property type="term" value="C:cell envelope"/>
    <property type="evidence" value="ECO:0007669"/>
    <property type="project" value="UniProtKB-SubCell"/>
</dbReference>
<dbReference type="FunFam" id="2.40.420.20:FF:000001">
    <property type="entry name" value="Efflux RND transporter periplasmic adaptor subunit"/>
    <property type="match status" value="1"/>
</dbReference>
<evidence type="ECO:0000259" key="4">
    <source>
        <dbReference type="Pfam" id="PF25967"/>
    </source>
</evidence>
<evidence type="ECO:0000313" key="5">
    <source>
        <dbReference type="EMBL" id="TMJ10796.1"/>
    </source>
</evidence>
<comment type="similarity">
    <text evidence="2">Belongs to the membrane fusion protein (MFP) (TC 8.A.1) family.</text>
</comment>
<dbReference type="Pfam" id="PF25967">
    <property type="entry name" value="RND-MFP_C"/>
    <property type="match status" value="1"/>
</dbReference>
<feature type="domain" description="Multidrug resistance protein MdtA-like beta-barrel" evidence="3">
    <location>
        <begin position="2"/>
        <end position="55"/>
    </location>
</feature>